<sequence>MRLQCDVEVVSRLLPTCGLRGRGRGSRALLSLGRQPGRARGGVYLMVCTARDRAGVRYQVQDNVERFFTRFVEEGKATVRLKEPAVDVCLSKNPVQLSAAAFPPLQRSGSGQDLPVRERLPEQLHSADGDHEPAPRGSHRGPGGQ</sequence>
<evidence type="ECO:0000313" key="4">
    <source>
        <dbReference type="Ensembl" id="ENSPCLP00000012664.1"/>
    </source>
</evidence>
<keyword evidence="1" id="KW-0539">Nucleus</keyword>
<evidence type="ECO:0000256" key="2">
    <source>
        <dbReference type="SAM" id="MobiDB-lite"/>
    </source>
</evidence>
<feature type="compositionally biased region" description="Basic and acidic residues" evidence="2">
    <location>
        <begin position="115"/>
        <end position="134"/>
    </location>
</feature>
<feature type="domain" description="PIF1/LRR1 pleckstrin homology" evidence="3">
    <location>
        <begin position="1"/>
        <end position="97"/>
    </location>
</feature>
<reference evidence="4" key="1">
    <citation type="submission" date="2025-08" db="UniProtKB">
        <authorList>
            <consortium name="Ensembl"/>
        </authorList>
    </citation>
    <scope>IDENTIFICATION</scope>
</reference>
<name>A0A669PWH1_PHACC</name>
<feature type="region of interest" description="Disordered" evidence="2">
    <location>
        <begin position="100"/>
        <end position="145"/>
    </location>
</feature>
<dbReference type="Ensembl" id="ENSPCLT00000016825.1">
    <property type="protein sequence ID" value="ENSPCLP00000012664.1"/>
    <property type="gene ID" value="ENSPCLG00000010422.1"/>
</dbReference>
<evidence type="ECO:0000256" key="1">
    <source>
        <dbReference type="ARBA" id="ARBA00023242"/>
    </source>
</evidence>
<evidence type="ECO:0000313" key="5">
    <source>
        <dbReference type="Proteomes" id="UP000472261"/>
    </source>
</evidence>
<organism evidence="4 5">
    <name type="scientific">Phasianus colchicus</name>
    <name type="common">Common pheasant</name>
    <dbReference type="NCBI Taxonomy" id="9054"/>
    <lineage>
        <taxon>Eukaryota</taxon>
        <taxon>Metazoa</taxon>
        <taxon>Chordata</taxon>
        <taxon>Craniata</taxon>
        <taxon>Vertebrata</taxon>
        <taxon>Euteleostomi</taxon>
        <taxon>Archelosauria</taxon>
        <taxon>Archosauria</taxon>
        <taxon>Dinosauria</taxon>
        <taxon>Saurischia</taxon>
        <taxon>Theropoda</taxon>
        <taxon>Coelurosauria</taxon>
        <taxon>Aves</taxon>
        <taxon>Neognathae</taxon>
        <taxon>Galloanserae</taxon>
        <taxon>Galliformes</taxon>
        <taxon>Phasianidae</taxon>
        <taxon>Phasianinae</taxon>
        <taxon>Phasianus</taxon>
    </lineage>
</organism>
<reference evidence="4" key="2">
    <citation type="submission" date="2025-09" db="UniProtKB">
        <authorList>
            <consortium name="Ensembl"/>
        </authorList>
    </citation>
    <scope>IDENTIFICATION</scope>
</reference>
<dbReference type="Pfam" id="PF25344">
    <property type="entry name" value="PH_LRR1"/>
    <property type="match status" value="1"/>
</dbReference>
<dbReference type="AlphaFoldDB" id="A0A669PWH1"/>
<evidence type="ECO:0000259" key="3">
    <source>
        <dbReference type="Pfam" id="PF25344"/>
    </source>
</evidence>
<proteinExistence type="predicted"/>
<dbReference type="InterPro" id="IPR057437">
    <property type="entry name" value="PIF1/LRR1_PH"/>
</dbReference>
<protein>
    <submittedName>
        <fullName evidence="4">Leucine rich repeat protein 1</fullName>
    </submittedName>
</protein>
<accession>A0A669PWH1</accession>
<dbReference type="Proteomes" id="UP000472261">
    <property type="component" value="Unplaced"/>
</dbReference>
<keyword evidence="5" id="KW-1185">Reference proteome</keyword>